<evidence type="ECO:0000313" key="2">
    <source>
        <dbReference type="Proteomes" id="UP000002402"/>
    </source>
</evidence>
<dbReference type="Proteomes" id="UP000002402">
    <property type="component" value="Chromosome"/>
</dbReference>
<proteinExistence type="predicted"/>
<dbReference type="AlphaFoldDB" id="Q1DC73"/>
<dbReference type="KEGG" id="mxa:MXAN_1498"/>
<evidence type="ECO:0000313" key="1">
    <source>
        <dbReference type="EMBL" id="ABF92493.1"/>
    </source>
</evidence>
<sequence length="251" mass="27774">MLGGSMATGELLAVKLWNEWGRAIAASRGLTALDLSARVPLIRAKKAVTRVLVSLTSSPQGGLGAELQVRFEKKTPVELEFMGTTYVASKELVVAEGAGTQQGGRVKLASNALKLTLWATGMARIIPSVLEKSPFMGRADRYLRCGRIEQLAYGHDVELGPLREIDGNFTADADEFELLTRLGLTCTDEADSKSTILTHEEWMERRDEDYARMVHTPKIVWRDDDGGRIEPNSSLLNVKWGYRGPKLRTVW</sequence>
<name>Q1DC73_MYXXD</name>
<reference evidence="1 2" key="1">
    <citation type="journal article" date="2006" name="Proc. Natl. Acad. Sci. U.S.A.">
        <title>Evolution of sensory complexity recorded in a myxobacterial genome.</title>
        <authorList>
            <person name="Goldman B.S."/>
            <person name="Nierman W.C."/>
            <person name="Kaiser D."/>
            <person name="Slater S.C."/>
            <person name="Durkin A.S."/>
            <person name="Eisen J.A."/>
            <person name="Ronning C.M."/>
            <person name="Barbazuk W.B."/>
            <person name="Blanchard M."/>
            <person name="Field C."/>
            <person name="Halling C."/>
            <person name="Hinkle G."/>
            <person name="Iartchuk O."/>
            <person name="Kim H.S."/>
            <person name="Mackenzie C."/>
            <person name="Madupu R."/>
            <person name="Miller N."/>
            <person name="Shvartsbeyn A."/>
            <person name="Sullivan S.A."/>
            <person name="Vaudin M."/>
            <person name="Wiegand R."/>
            <person name="Kaplan H.B."/>
        </authorList>
    </citation>
    <scope>NUCLEOTIDE SEQUENCE [LARGE SCALE GENOMIC DNA]</scope>
    <source>
        <strain evidence="2">DK1622</strain>
    </source>
</reference>
<gene>
    <name evidence="1" type="ordered locus">MXAN_1498</name>
</gene>
<dbReference type="EnsemblBacteria" id="ABF92493">
    <property type="protein sequence ID" value="ABF92493"/>
    <property type="gene ID" value="MXAN_1498"/>
</dbReference>
<dbReference type="STRING" id="246197.MXAN_1498"/>
<dbReference type="EMBL" id="CP000113">
    <property type="protein sequence ID" value="ABF92493.1"/>
    <property type="molecule type" value="Genomic_DNA"/>
</dbReference>
<organism evidence="1 2">
    <name type="scientific">Myxococcus xanthus (strain DK1622)</name>
    <dbReference type="NCBI Taxonomy" id="246197"/>
    <lineage>
        <taxon>Bacteria</taxon>
        <taxon>Pseudomonadati</taxon>
        <taxon>Myxococcota</taxon>
        <taxon>Myxococcia</taxon>
        <taxon>Myxococcales</taxon>
        <taxon>Cystobacterineae</taxon>
        <taxon>Myxococcaceae</taxon>
        <taxon>Myxococcus</taxon>
    </lineage>
</organism>
<protein>
    <submittedName>
        <fullName evidence="1">Uncharacterized protein</fullName>
    </submittedName>
</protein>
<accession>Q1DC73</accession>
<keyword evidence="2" id="KW-1185">Reference proteome</keyword>
<dbReference type="HOGENOM" id="CLU_1106224_0_0_7"/>